<dbReference type="Gene3D" id="3.40.50.720">
    <property type="entry name" value="NAD(P)-binding Rossmann-like Domain"/>
    <property type="match status" value="1"/>
</dbReference>
<proteinExistence type="predicted"/>
<evidence type="ECO:0000313" key="2">
    <source>
        <dbReference type="EMBL" id="MBC6466274.1"/>
    </source>
</evidence>
<dbReference type="RefSeq" id="WP_187243276.1">
    <property type="nucleotide sequence ID" value="NZ_BAAAOK010000071.1"/>
</dbReference>
<dbReference type="InterPro" id="IPR036291">
    <property type="entry name" value="NAD(P)-bd_dom_sf"/>
</dbReference>
<protein>
    <submittedName>
        <fullName evidence="2">Saccharopine dehydrogenase NADP-binding domain-containing protein</fullName>
    </submittedName>
</protein>
<keyword evidence="3" id="KW-1185">Reference proteome</keyword>
<dbReference type="EMBL" id="JABVEC010000007">
    <property type="protein sequence ID" value="MBC6466274.1"/>
    <property type="molecule type" value="Genomic_DNA"/>
</dbReference>
<dbReference type="PANTHER" id="PTHR43781:SF1">
    <property type="entry name" value="SACCHAROPINE DEHYDROGENASE"/>
    <property type="match status" value="1"/>
</dbReference>
<feature type="domain" description="Saccharopine dehydrogenase NADP binding" evidence="1">
    <location>
        <begin position="3"/>
        <end position="124"/>
    </location>
</feature>
<accession>A0ABR7LNX9</accession>
<organism evidence="2 3">
    <name type="scientific">Actinomadura alba</name>
    <dbReference type="NCBI Taxonomy" id="406431"/>
    <lineage>
        <taxon>Bacteria</taxon>
        <taxon>Bacillati</taxon>
        <taxon>Actinomycetota</taxon>
        <taxon>Actinomycetes</taxon>
        <taxon>Streptosporangiales</taxon>
        <taxon>Thermomonosporaceae</taxon>
        <taxon>Actinomadura</taxon>
    </lineage>
</organism>
<dbReference type="PANTHER" id="PTHR43781">
    <property type="entry name" value="SACCHAROPINE DEHYDROGENASE"/>
    <property type="match status" value="1"/>
</dbReference>
<dbReference type="SUPFAM" id="SSF51735">
    <property type="entry name" value="NAD(P)-binding Rossmann-fold domains"/>
    <property type="match status" value="1"/>
</dbReference>
<dbReference type="InterPro" id="IPR005097">
    <property type="entry name" value="Sacchrp_dh_NADP-bd"/>
</dbReference>
<evidence type="ECO:0000313" key="3">
    <source>
        <dbReference type="Proteomes" id="UP000805614"/>
    </source>
</evidence>
<sequence>MRIAVYGATGFTGGLTVAEVRRRGLTPVLVGRNEERLSKAAAEVGGAEVRVAPLGDQAALAAAVRDCDAVINCAGPFSILGEPVVRAAIAAGTHYLDTAGEQQYIRHILEAFADDAERAGVAVVSAMADDGGPGDMIAHLTANRLDSAAELLIADLRTPGAASRGTARSMVAVFDQGPVDYVDGDWRPVSDAVPATIAVPGEQGEVAVTPFALPGVVTAPRHLNVRRVRSVIRTEVANLFASLTEDVVESIPEVLIPEARANTRWLMLAEAADERGDRVRGWVTGPDGYRLTAVIAVEGARRLIAGGDRKGTLTPAQAFEAADFLNSLADQGVTWQL</sequence>
<dbReference type="Pfam" id="PF03435">
    <property type="entry name" value="Sacchrp_dh_NADP"/>
    <property type="match status" value="1"/>
</dbReference>
<name>A0ABR7LNX9_9ACTN</name>
<evidence type="ECO:0000259" key="1">
    <source>
        <dbReference type="Pfam" id="PF03435"/>
    </source>
</evidence>
<gene>
    <name evidence="2" type="ORF">HKK74_12285</name>
</gene>
<dbReference type="Proteomes" id="UP000805614">
    <property type="component" value="Unassembled WGS sequence"/>
</dbReference>
<comment type="caution">
    <text evidence="2">The sequence shown here is derived from an EMBL/GenBank/DDBJ whole genome shotgun (WGS) entry which is preliminary data.</text>
</comment>
<reference evidence="2 3" key="1">
    <citation type="submission" date="2020-06" db="EMBL/GenBank/DDBJ databases">
        <title>Actinomadura xiongansis sp. nov., isolated from soil of Baiyangdian.</title>
        <authorList>
            <person name="Zhang X."/>
        </authorList>
    </citation>
    <scope>NUCLEOTIDE SEQUENCE [LARGE SCALE GENOMIC DNA]</scope>
    <source>
        <strain evidence="2 3">HBUM206468</strain>
    </source>
</reference>